<sequence>MDPNAGLQVDSVELRDLVSECVSRSYDSIRSLAESLPNTANAEKRRELTLKQFVDARNGFEKLLAVTRWSVQSPIAEQCTELLKHAKVFQDQLYETSDRLAYLQADMNRAKVPHYDLRSAIDVLYGGAYTRLPRIITRAMQPRALPAIDEEKLIQEVDDIIRFRLIEEIVPEQFTDVTIDGGLATTSVEGQFEVAFTVNGNEPDSLWRIVTVRTVLTDPDARSRYSKLASVTNLRVILANVPTDAHASHMKNLVQKCCITSGEPLVSALQVMGDFCSRLSLQILLDQGHMLVASRWPHVEFQPQEQALDIIYWKPLSVAPVKPVSILGDVTAPLPFSQEGLSVHLRADTNSCDLFTVQLFPAPPPELLVLYPDLLDDLKPPTNIYAVSAEQFLLGAMHIHAASALFCLERKLVLGANSPLHLMTGEAVTLGRTPRSFRLSRLDSTGQSPLEISFDMRAGRFVVYCLAAAQSPLVDRAIQQMETVLLAQCKVQLPSGSKGLFSLAFDDENVVHVALAFALREIVAFELSCFAASCANVEVQRNVQINWDRYINFRQQTGNSIESLSLSSHALFFQIVRNKESSGYLVVEFDRLADMESDVRNEDEWVRSPAFSLLQLQTSSIPCAVQFFQRFPAFRKDSVPWNNEPPSKKRKLDVTLPFVSSLFLHVISLCHERIQLQHYVNFARRRRVKIKYAGQGGTAIPGATTGEQIVSFPFPDRVSVAPLAIRAVHGHLRKCGGFEMCVQLSSLPFDFILSPPTGPQNPAAHSATASGNLIFRYPPIQKFQPDNPLETFMADLIMHVKPMAEFGVKLQRTLSAVGRYTSSDDIRDHFYVERADPFGFVLACRTSNPKRCVAAGSTVDNLVTYRITIEYNPKSKFVLSSSHKAEHPLLNFIQAAFNIHTDSAQLLEALERTTIPLGILSSTVSSQLISAKCYRHENVPEKPSGGGGGGGMGKKGGFGGKGMRLGYKGKLPGEEKGYYAEKSYGGDDKSFVPAELLMIPRSQNHIRLTYADRCGIDVYFMENETVNLRSAPCGARVPSCSAEGGLTVSHDAFGDRLRNVIFPEMASL</sequence>
<dbReference type="PANTHER" id="PTHR12809:SF2">
    <property type="entry name" value="MEDIATOR OF RNA POLYMERASE II TRANSCRIPTION SUBUNIT 14"/>
    <property type="match status" value="1"/>
</dbReference>
<evidence type="ECO:0000313" key="10">
    <source>
        <dbReference type="EMBL" id="VFT99604.1"/>
    </source>
</evidence>
<dbReference type="GO" id="GO:0016592">
    <property type="term" value="C:mediator complex"/>
    <property type="evidence" value="ECO:0007669"/>
    <property type="project" value="UniProtKB-UniRule"/>
</dbReference>
<name>A0A485LLX5_9STRA</name>
<proteinExistence type="inferred from homology"/>
<evidence type="ECO:0000256" key="6">
    <source>
        <dbReference type="ARBA" id="ARBA00023242"/>
    </source>
</evidence>
<dbReference type="PANTHER" id="PTHR12809">
    <property type="entry name" value="MEDIATOR COMPLEX SUBUNIT"/>
    <property type="match status" value="1"/>
</dbReference>
<evidence type="ECO:0000259" key="8">
    <source>
        <dbReference type="Pfam" id="PF08638"/>
    </source>
</evidence>
<evidence type="ECO:0000256" key="1">
    <source>
        <dbReference type="ARBA" id="ARBA00004123"/>
    </source>
</evidence>
<comment type="similarity">
    <text evidence="2 7">Belongs to the Mediator complex subunit 14 family.</text>
</comment>
<dbReference type="EMBL" id="CAADRA010007246">
    <property type="protein sequence ID" value="VFT99604.1"/>
    <property type="molecule type" value="Genomic_DNA"/>
</dbReference>
<keyword evidence="5 7" id="KW-0804">Transcription</keyword>
<reference evidence="10 11" key="1">
    <citation type="submission" date="2019-03" db="EMBL/GenBank/DDBJ databases">
        <authorList>
            <person name="Gaulin E."/>
            <person name="Dumas B."/>
        </authorList>
    </citation>
    <scope>NUCLEOTIDE SEQUENCE [LARGE SCALE GENOMIC DNA]</scope>
    <source>
        <strain evidence="10">CBS 568.67</strain>
    </source>
</reference>
<evidence type="ECO:0000256" key="3">
    <source>
        <dbReference type="ARBA" id="ARBA00023015"/>
    </source>
</evidence>
<keyword evidence="6 7" id="KW-0539">Nucleus</keyword>
<feature type="domain" description="Mediator complex subunit MED14 N-terminal" evidence="8">
    <location>
        <begin position="12"/>
        <end position="199"/>
    </location>
</feature>
<dbReference type="InterPro" id="IPR055122">
    <property type="entry name" value="Med14_N"/>
</dbReference>
<evidence type="ECO:0000313" key="9">
    <source>
        <dbReference type="EMBL" id="KAF0685080.1"/>
    </source>
</evidence>
<accession>A0A485LLX5</accession>
<organism evidence="10 11">
    <name type="scientific">Aphanomyces stellatus</name>
    <dbReference type="NCBI Taxonomy" id="120398"/>
    <lineage>
        <taxon>Eukaryota</taxon>
        <taxon>Sar</taxon>
        <taxon>Stramenopiles</taxon>
        <taxon>Oomycota</taxon>
        <taxon>Saprolegniomycetes</taxon>
        <taxon>Saprolegniales</taxon>
        <taxon>Verrucalvaceae</taxon>
        <taxon>Aphanomyces</taxon>
    </lineage>
</organism>
<dbReference type="InterPro" id="IPR013947">
    <property type="entry name" value="Mediator_Med14"/>
</dbReference>
<dbReference type="EMBL" id="VJMH01007220">
    <property type="protein sequence ID" value="KAF0685080.1"/>
    <property type="molecule type" value="Genomic_DNA"/>
</dbReference>
<comment type="subcellular location">
    <subcellularLocation>
        <location evidence="1 7">Nucleus</location>
    </subcellularLocation>
</comment>
<dbReference type="Proteomes" id="UP000332933">
    <property type="component" value="Unassembled WGS sequence"/>
</dbReference>
<dbReference type="AlphaFoldDB" id="A0A485LLX5"/>
<dbReference type="Pfam" id="PF08638">
    <property type="entry name" value="Med14"/>
    <property type="match status" value="1"/>
</dbReference>
<evidence type="ECO:0000313" key="11">
    <source>
        <dbReference type="Proteomes" id="UP000332933"/>
    </source>
</evidence>
<protein>
    <recommendedName>
        <fullName evidence="7">Mediator of RNA polymerase II transcription subunit 14</fullName>
    </recommendedName>
    <alternativeName>
        <fullName evidence="7">Mediator complex subunit 14</fullName>
    </alternativeName>
</protein>
<dbReference type="GO" id="GO:0006357">
    <property type="term" value="P:regulation of transcription by RNA polymerase II"/>
    <property type="evidence" value="ECO:0007669"/>
    <property type="project" value="InterPro"/>
</dbReference>
<reference evidence="9" key="2">
    <citation type="submission" date="2019-06" db="EMBL/GenBank/DDBJ databases">
        <title>Genomics analysis of Aphanomyces spp. identifies a new class of oomycete effector associated with host adaptation.</title>
        <authorList>
            <person name="Gaulin E."/>
        </authorList>
    </citation>
    <scope>NUCLEOTIDE SEQUENCE</scope>
    <source>
        <strain evidence="9">CBS 578.67</strain>
    </source>
</reference>
<evidence type="ECO:0000256" key="7">
    <source>
        <dbReference type="RuleBase" id="RU365082"/>
    </source>
</evidence>
<keyword evidence="4 7" id="KW-0010">Activator</keyword>
<evidence type="ECO:0000256" key="2">
    <source>
        <dbReference type="ARBA" id="ARBA00007813"/>
    </source>
</evidence>
<keyword evidence="3 7" id="KW-0805">Transcription regulation</keyword>
<gene>
    <name evidence="10" type="primary">Aste57867_22954</name>
    <name evidence="9" type="ORF">As57867_022883</name>
    <name evidence="10" type="ORF">ASTE57867_22954</name>
</gene>
<dbReference type="GO" id="GO:0003712">
    <property type="term" value="F:transcription coregulator activity"/>
    <property type="evidence" value="ECO:0007669"/>
    <property type="project" value="UniProtKB-UniRule"/>
</dbReference>
<evidence type="ECO:0000256" key="4">
    <source>
        <dbReference type="ARBA" id="ARBA00023159"/>
    </source>
</evidence>
<dbReference type="GO" id="GO:0070847">
    <property type="term" value="C:core mediator complex"/>
    <property type="evidence" value="ECO:0007669"/>
    <property type="project" value="TreeGrafter"/>
</dbReference>
<comment type="subunit">
    <text evidence="7">Component of the Mediator complex.</text>
</comment>
<comment type="function">
    <text evidence="7">Component of the Mediator complex, a coactivator involved in the regulated transcription of nearly all RNA polymerase II-dependent genes. Mediator functions as a bridge to convey information from gene-specific regulatory proteins to the basal RNA polymerase II transcription machinery. Mediator is recruited to promoters by direct interactions with regulatory proteins and serves as a scaffold for the assembly of a functional preinitiation complex with RNA polymerase II and the general transcription factors.</text>
</comment>
<keyword evidence="11" id="KW-1185">Reference proteome</keyword>
<dbReference type="OrthoDB" id="205099at2759"/>
<evidence type="ECO:0000256" key="5">
    <source>
        <dbReference type="ARBA" id="ARBA00023163"/>
    </source>
</evidence>